<feature type="transmembrane region" description="Helical" evidence="1">
    <location>
        <begin position="273"/>
        <end position="294"/>
    </location>
</feature>
<sequence length="408" mass="46135">MGYFRINCSFAYQSQDIDLNDWLSIFTLCLSPLIAHLIGGVPTATYLCESRPHWHDRITHYNPTSIVWRYFAIADRRLRTKLWTSSDLAATGALFWTARGWEGGEDMVQRSRTHKIPGSNRTHVDILSSSTFKTTVVTLQGIQAIYVLIGSGEFGTFENYLALNRIFFPLAIFGLLRLPDALWLSDEVFYRSNDPASEIAKHPLRPPILNLAHTESEPLDLSDETIFKRYHAPHSWRGILIRAFWMMIIAALVAAAVLQIYPHPSDLNFTLTSFSVVLFYLLFLTITFVIITTYNLRGSTSTTIPCINQGWYKQYTFILFLWMLVMTIIAALGTRKMRCGYWTSWPPEYDDLLCPYSVPVSATPANDTFSGLLGTTRSGTTVVGMFDGWCQGKSSWGVVNLTSSGILQ</sequence>
<keyword evidence="1" id="KW-0472">Membrane</keyword>
<dbReference type="VEuPathDB" id="FungiDB:PV08_08321"/>
<evidence type="ECO:0000313" key="2">
    <source>
        <dbReference type="EMBL" id="KIW13134.1"/>
    </source>
</evidence>
<dbReference type="HOGENOM" id="CLU_050967_0_0_1"/>
<organism evidence="2 3">
    <name type="scientific">Exophiala spinifera</name>
    <dbReference type="NCBI Taxonomy" id="91928"/>
    <lineage>
        <taxon>Eukaryota</taxon>
        <taxon>Fungi</taxon>
        <taxon>Dikarya</taxon>
        <taxon>Ascomycota</taxon>
        <taxon>Pezizomycotina</taxon>
        <taxon>Eurotiomycetes</taxon>
        <taxon>Chaetothyriomycetidae</taxon>
        <taxon>Chaetothyriales</taxon>
        <taxon>Herpotrichiellaceae</taxon>
        <taxon>Exophiala</taxon>
    </lineage>
</organism>
<keyword evidence="1" id="KW-1133">Transmembrane helix</keyword>
<dbReference type="GeneID" id="27335404"/>
<dbReference type="RefSeq" id="XP_016233350.1">
    <property type="nucleotide sequence ID" value="XM_016382647.1"/>
</dbReference>
<dbReference type="EMBL" id="KN847497">
    <property type="protein sequence ID" value="KIW13134.1"/>
    <property type="molecule type" value="Genomic_DNA"/>
</dbReference>
<protein>
    <submittedName>
        <fullName evidence="2">Uncharacterized protein</fullName>
    </submittedName>
</protein>
<dbReference type="OrthoDB" id="4586224at2759"/>
<feature type="transmembrane region" description="Helical" evidence="1">
    <location>
        <begin position="315"/>
        <end position="333"/>
    </location>
</feature>
<reference evidence="2 3" key="1">
    <citation type="submission" date="2015-01" db="EMBL/GenBank/DDBJ databases">
        <title>The Genome Sequence of Exophiala spinifera CBS89968.</title>
        <authorList>
            <consortium name="The Broad Institute Genomics Platform"/>
            <person name="Cuomo C."/>
            <person name="de Hoog S."/>
            <person name="Gorbushina A."/>
            <person name="Stielow B."/>
            <person name="Teixiera M."/>
            <person name="Abouelleil A."/>
            <person name="Chapman S.B."/>
            <person name="Priest M."/>
            <person name="Young S.K."/>
            <person name="Wortman J."/>
            <person name="Nusbaum C."/>
            <person name="Birren B."/>
        </authorList>
    </citation>
    <scope>NUCLEOTIDE SEQUENCE [LARGE SCALE GENOMIC DNA]</scope>
    <source>
        <strain evidence="2 3">CBS 89968</strain>
    </source>
</reference>
<gene>
    <name evidence="2" type="ORF">PV08_08321</name>
</gene>
<dbReference type="Proteomes" id="UP000053328">
    <property type="component" value="Unassembled WGS sequence"/>
</dbReference>
<evidence type="ECO:0000256" key="1">
    <source>
        <dbReference type="SAM" id="Phobius"/>
    </source>
</evidence>
<evidence type="ECO:0000313" key="3">
    <source>
        <dbReference type="Proteomes" id="UP000053328"/>
    </source>
</evidence>
<proteinExistence type="predicted"/>
<keyword evidence="3" id="KW-1185">Reference proteome</keyword>
<feature type="transmembrane region" description="Helical" evidence="1">
    <location>
        <begin position="239"/>
        <end position="261"/>
    </location>
</feature>
<name>A0A0D2BPT6_9EURO</name>
<dbReference type="AlphaFoldDB" id="A0A0D2BPT6"/>
<keyword evidence="1" id="KW-0812">Transmembrane</keyword>
<accession>A0A0D2BPT6</accession>